<dbReference type="Gene3D" id="2.180.10.10">
    <property type="entry name" value="RHS repeat-associated core"/>
    <property type="match status" value="1"/>
</dbReference>
<keyword evidence="1" id="KW-0812">Transmembrane</keyword>
<dbReference type="AlphaFoldDB" id="A0A5E6PFG5"/>
<accession>A0A5E6PFG5</accession>
<reference evidence="2 3" key="1">
    <citation type="submission" date="2019-09" db="EMBL/GenBank/DDBJ databases">
        <authorList>
            <person name="Chandra G."/>
            <person name="Truman W A."/>
        </authorList>
    </citation>
    <scope>NUCLEOTIDE SEQUENCE [LARGE SCALE GENOMIC DNA]</scope>
    <source>
        <strain evidence="2">PS659</strain>
    </source>
</reference>
<feature type="transmembrane region" description="Helical" evidence="1">
    <location>
        <begin position="707"/>
        <end position="729"/>
    </location>
</feature>
<keyword evidence="1" id="KW-1133">Transmembrane helix</keyword>
<dbReference type="EMBL" id="CABVGY010000001">
    <property type="protein sequence ID" value="VVM40324.1"/>
    <property type="molecule type" value="Genomic_DNA"/>
</dbReference>
<sequence length="957" mass="104358">MHRHTPTLSVIDPRGVVVREIAYHRRSDQQAPEARVTQHIYSTPDRVSYSRDPRLFVRFEADKSTPANQTTLTTLAGQPLLSVNLDAGWRVSLYGAARQRLEDWDQKRNHLRMIYDCSLRPEGVFESATGEEQRTACFTYGDASQASARHNRCGQLIRHDDGAGTQHFSEFSLFGACLQQTRRFLAQLQLPDWPVSETERDILLEPQGALTQIGFNSVGESVRLVDALGNEQHQRQSVAGELLETRIRLFGAHDQITLASDIRYNAFGQTVQQTAGNGVVTRSVFDPEDGRLITLQAQLASQPPLQHLTYAYDPVGNPIRITDATQSIRYSRNQSVAAISTWQYDTLGQLVKASGRQRCNASGGPHLPAFVSPPDPGQLENYIQTFDYDAGGNLEILHHQADSASRTERTAVATLSNRSLPWGDGIESPEDSEIDAAYDACGNLNVLQRGQTLHWDAHNRLCRVDQVVREDEPADTEIYIHDGDDQRVRKIRTAYTGTLSRTHETRYLPGVEVRTGPNEILHVINVQIGGFTVRVLHWEAGQPKAIARTQLRYCLAGHLGSSTLELDEDANIISQENFYAYGGTAWWAGRDKVEASYKTIRYSGQERDATGLYYYGLRYYMPWRQRWLSADPAGVIDGLNLYRMVGGNPIGHVDWLGLAKTRIGTVKRVTATLAAIGRGTVKGAAGYGAKQLVKKALSGSLGQMARYPVAIFSGLAAGYVGGSVMAHVLDREGDSGLRKNLTVAGVGIVSFGVGFTAALTTPDPIGIVDGVVKSMGSKAVDGVVSRLGPAIVPDISTRGALAVTTIANLSGNMAKGMWSASAPEGVHPILNTVAGAVLKMAVGDAIRFVGGVGSRFKESRHQQLMTLPTGGDLIDAGTSLIRETAVQSVYKLGNNEIDKGLTAVLGAPTSESAWRAGLKQLKPANEVGAIGKYMYNEQSDGQGITEHKKRPFAMMQV</sequence>
<dbReference type="NCBIfam" id="TIGR03696">
    <property type="entry name" value="Rhs_assc_core"/>
    <property type="match status" value="1"/>
</dbReference>
<feature type="transmembrane region" description="Helical" evidence="1">
    <location>
        <begin position="741"/>
        <end position="759"/>
    </location>
</feature>
<evidence type="ECO:0000313" key="2">
    <source>
        <dbReference type="EMBL" id="VVM40324.1"/>
    </source>
</evidence>
<organism evidence="2 3">
    <name type="scientific">Pseudomonas fluorescens</name>
    <dbReference type="NCBI Taxonomy" id="294"/>
    <lineage>
        <taxon>Bacteria</taxon>
        <taxon>Pseudomonadati</taxon>
        <taxon>Pseudomonadota</taxon>
        <taxon>Gammaproteobacteria</taxon>
        <taxon>Pseudomonadales</taxon>
        <taxon>Pseudomonadaceae</taxon>
        <taxon>Pseudomonas</taxon>
    </lineage>
</organism>
<dbReference type="OrthoDB" id="6750341at2"/>
<evidence type="ECO:0000256" key="1">
    <source>
        <dbReference type="SAM" id="Phobius"/>
    </source>
</evidence>
<dbReference type="PANTHER" id="PTHR32305">
    <property type="match status" value="1"/>
</dbReference>
<evidence type="ECO:0000313" key="3">
    <source>
        <dbReference type="Proteomes" id="UP000326729"/>
    </source>
</evidence>
<dbReference type="InterPro" id="IPR050708">
    <property type="entry name" value="T6SS_VgrG/RHS"/>
</dbReference>
<proteinExistence type="predicted"/>
<keyword evidence="1" id="KW-0472">Membrane</keyword>
<dbReference type="PANTHER" id="PTHR32305:SF15">
    <property type="entry name" value="PROTEIN RHSA-RELATED"/>
    <property type="match status" value="1"/>
</dbReference>
<protein>
    <submittedName>
        <fullName evidence="2">Uncharacterized protein</fullName>
    </submittedName>
</protein>
<dbReference type="Proteomes" id="UP000326729">
    <property type="component" value="Unassembled WGS sequence"/>
</dbReference>
<dbReference type="InterPro" id="IPR022385">
    <property type="entry name" value="Rhs_assc_core"/>
</dbReference>
<gene>
    <name evidence="2" type="ORF">PS659_00253</name>
</gene>
<name>A0A5E6PFG5_PSEFL</name>